<keyword evidence="5" id="KW-1185">Reference proteome</keyword>
<keyword evidence="2" id="KW-0326">Glycosidase</keyword>
<protein>
    <submittedName>
        <fullName evidence="4">Concanavalin A-like lectin/glucanase domain-containing protein</fullName>
    </submittedName>
</protein>
<dbReference type="SUPFAM" id="SSF49899">
    <property type="entry name" value="Concanavalin A-like lectins/glucanases"/>
    <property type="match status" value="1"/>
</dbReference>
<dbReference type="Proteomes" id="UP000758603">
    <property type="component" value="Unassembled WGS sequence"/>
</dbReference>
<evidence type="ECO:0000256" key="2">
    <source>
        <dbReference type="RuleBase" id="RU361163"/>
    </source>
</evidence>
<keyword evidence="2" id="KW-0624">Polysaccharide degradation</keyword>
<evidence type="ECO:0000313" key="4">
    <source>
        <dbReference type="EMBL" id="KAH6645440.1"/>
    </source>
</evidence>
<keyword evidence="2" id="KW-0378">Hydrolase</keyword>
<dbReference type="PANTHER" id="PTHR34002:SF10">
    <property type="entry name" value="PUTATIVE-RELATED"/>
    <property type="match status" value="1"/>
</dbReference>
<dbReference type="PANTHER" id="PTHR34002">
    <property type="entry name" value="BLR1656 PROTEIN"/>
    <property type="match status" value="1"/>
</dbReference>
<evidence type="ECO:0000313" key="5">
    <source>
        <dbReference type="Proteomes" id="UP000758603"/>
    </source>
</evidence>
<organism evidence="4 5">
    <name type="scientific">Truncatella angustata</name>
    <dbReference type="NCBI Taxonomy" id="152316"/>
    <lineage>
        <taxon>Eukaryota</taxon>
        <taxon>Fungi</taxon>
        <taxon>Dikarya</taxon>
        <taxon>Ascomycota</taxon>
        <taxon>Pezizomycotina</taxon>
        <taxon>Sordariomycetes</taxon>
        <taxon>Xylariomycetidae</taxon>
        <taxon>Amphisphaeriales</taxon>
        <taxon>Sporocadaceae</taxon>
        <taxon>Truncatella</taxon>
    </lineage>
</organism>
<dbReference type="Pfam" id="PF01670">
    <property type="entry name" value="Glyco_hydro_12"/>
    <property type="match status" value="1"/>
</dbReference>
<dbReference type="GO" id="GO:0000272">
    <property type="term" value="P:polysaccharide catabolic process"/>
    <property type="evidence" value="ECO:0007669"/>
    <property type="project" value="UniProtKB-KW"/>
</dbReference>
<feature type="chain" id="PRO_5040315509" evidence="3">
    <location>
        <begin position="20"/>
        <end position="243"/>
    </location>
</feature>
<evidence type="ECO:0000256" key="3">
    <source>
        <dbReference type="SAM" id="SignalP"/>
    </source>
</evidence>
<sequence>MKSIVAQVGLLGLFIAVAAQSATISTQNALCTQYAYASQDGYDILNNLWGMDTATSGSQCTYYYGVASGGGVVENNVKSYAYAGRQFTRPLISNVKSLPTTAIWSYFGTDIRANVAYDLFTHPDANHVNYNGEYELMIWLNRYGGVWPITESGSALETITLAGHSFDLYFGYNGDMKVYSFVVSDAAIGNFSGDILDFFNYLADNYSFPISQQYLLIDQFGSEGFTGTNATFTVSRFQAEVNI</sequence>
<accession>A0A9P8UBW9</accession>
<feature type="signal peptide" evidence="3">
    <location>
        <begin position="1"/>
        <end position="19"/>
    </location>
</feature>
<comment type="caution">
    <text evidence="4">The sequence shown here is derived from an EMBL/GenBank/DDBJ whole genome shotgun (WGS) entry which is preliminary data.</text>
</comment>
<dbReference type="AlphaFoldDB" id="A0A9P8UBW9"/>
<keyword evidence="2" id="KW-0119">Carbohydrate metabolism</keyword>
<dbReference type="InterPro" id="IPR013319">
    <property type="entry name" value="GH11/12"/>
</dbReference>
<comment type="similarity">
    <text evidence="1 2">Belongs to the glycosyl hydrolase 12 (cellulase H) family.</text>
</comment>
<dbReference type="GO" id="GO:0008810">
    <property type="term" value="F:cellulase activity"/>
    <property type="evidence" value="ECO:0007669"/>
    <property type="project" value="InterPro"/>
</dbReference>
<dbReference type="Gene3D" id="2.60.120.180">
    <property type="match status" value="1"/>
</dbReference>
<dbReference type="OrthoDB" id="89349at2759"/>
<gene>
    <name evidence="4" type="ORF">BKA67DRAFT_639663</name>
</gene>
<keyword evidence="3" id="KW-0732">Signal</keyword>
<proteinExistence type="inferred from homology"/>
<reference evidence="4" key="1">
    <citation type="journal article" date="2021" name="Nat. Commun.">
        <title>Genetic determinants of endophytism in the Arabidopsis root mycobiome.</title>
        <authorList>
            <person name="Mesny F."/>
            <person name="Miyauchi S."/>
            <person name="Thiergart T."/>
            <person name="Pickel B."/>
            <person name="Atanasova L."/>
            <person name="Karlsson M."/>
            <person name="Huettel B."/>
            <person name="Barry K.W."/>
            <person name="Haridas S."/>
            <person name="Chen C."/>
            <person name="Bauer D."/>
            <person name="Andreopoulos W."/>
            <person name="Pangilinan J."/>
            <person name="LaButti K."/>
            <person name="Riley R."/>
            <person name="Lipzen A."/>
            <person name="Clum A."/>
            <person name="Drula E."/>
            <person name="Henrissat B."/>
            <person name="Kohler A."/>
            <person name="Grigoriev I.V."/>
            <person name="Martin F.M."/>
            <person name="Hacquard S."/>
        </authorList>
    </citation>
    <scope>NUCLEOTIDE SEQUENCE</scope>
    <source>
        <strain evidence="4">MPI-SDFR-AT-0073</strain>
    </source>
</reference>
<dbReference type="EMBL" id="JAGPXC010000011">
    <property type="protein sequence ID" value="KAH6645440.1"/>
    <property type="molecule type" value="Genomic_DNA"/>
</dbReference>
<evidence type="ECO:0000256" key="1">
    <source>
        <dbReference type="ARBA" id="ARBA00005519"/>
    </source>
</evidence>
<dbReference type="InterPro" id="IPR002594">
    <property type="entry name" value="GH12"/>
</dbReference>
<name>A0A9P8UBW9_9PEZI</name>
<dbReference type="InterPro" id="IPR013320">
    <property type="entry name" value="ConA-like_dom_sf"/>
</dbReference>
<dbReference type="GeneID" id="70134633"/>
<dbReference type="RefSeq" id="XP_045951954.1">
    <property type="nucleotide sequence ID" value="XM_046105742.1"/>
</dbReference>